<comment type="caution">
    <text evidence="1">The sequence shown here is derived from an EMBL/GenBank/DDBJ whole genome shotgun (WGS) entry which is preliminary data.</text>
</comment>
<keyword evidence="2" id="KW-1185">Reference proteome</keyword>
<proteinExistence type="predicted"/>
<evidence type="ECO:0008006" key="3">
    <source>
        <dbReference type="Google" id="ProtNLM"/>
    </source>
</evidence>
<evidence type="ECO:0000313" key="2">
    <source>
        <dbReference type="Proteomes" id="UP000294829"/>
    </source>
</evidence>
<dbReference type="AlphaFoldDB" id="A0A4V3AV67"/>
<dbReference type="RefSeq" id="WP_133325166.1">
    <property type="nucleotide sequence ID" value="NZ_SMYL01000001.1"/>
</dbReference>
<protein>
    <recommendedName>
        <fullName evidence="3">Phosphoglycerate mutase</fullName>
    </recommendedName>
</protein>
<reference evidence="1 2" key="1">
    <citation type="submission" date="2019-03" db="EMBL/GenBank/DDBJ databases">
        <title>Sapientia aquatica gen. nov., sp. nov., isolated from a crater lake.</title>
        <authorList>
            <person name="Felfoldi T."/>
            <person name="Szabo A."/>
            <person name="Toth E."/>
            <person name="Schumann P."/>
            <person name="Keki Z."/>
            <person name="Marialigeti K."/>
            <person name="Mathe I."/>
        </authorList>
    </citation>
    <scope>NUCLEOTIDE SEQUENCE [LARGE SCALE GENOMIC DNA]</scope>
    <source>
        <strain evidence="1 2">SA-152</strain>
    </source>
</reference>
<evidence type="ECO:0000313" key="1">
    <source>
        <dbReference type="EMBL" id="TDK68476.1"/>
    </source>
</evidence>
<dbReference type="InterPro" id="IPR016631">
    <property type="entry name" value="Regulatory_RpfE"/>
</dbReference>
<sequence length="331" mass="37274">MSHPQILIPFSLPPAEHAKDLVKMLASETGADGLALLLARNKSRKITRFDDFSPLLPHEDWLSKHAIEQRQPSQLLQLASQLGVRLPAGYWFIFNPIHLHIASNHLVLTDQRQLNLSEPDAQQLFNKAQTLCAEVGIELVYGSPSTWFLRADDWSDFVTASPDAACGHNIEIWSAKGSKELAWRKLQNEIQMEWFIHPVQEQRAMQREKPVNGAWLWCGTQIGTGFIPNPTNAAASKPTSIEQFIQAPQLLVLDQLSESALAGDWSTWAAQLIELEKNWLKPLAQALKSGQLKQCDLYLSHSSALMRLELSRSALRQFWRSPSLKPLITPI</sequence>
<name>A0A4V3AV67_9BURK</name>
<organism evidence="1 2">
    <name type="scientific">Sapientia aquatica</name>
    <dbReference type="NCBI Taxonomy" id="1549640"/>
    <lineage>
        <taxon>Bacteria</taxon>
        <taxon>Pseudomonadati</taxon>
        <taxon>Pseudomonadota</taxon>
        <taxon>Betaproteobacteria</taxon>
        <taxon>Burkholderiales</taxon>
        <taxon>Oxalobacteraceae</taxon>
        <taxon>Sapientia</taxon>
    </lineage>
</organism>
<gene>
    <name evidence="1" type="ORF">E2I14_02745</name>
</gene>
<accession>A0A4V3AV67</accession>
<dbReference type="EMBL" id="SMYL01000001">
    <property type="protein sequence ID" value="TDK68476.1"/>
    <property type="molecule type" value="Genomic_DNA"/>
</dbReference>
<dbReference type="Proteomes" id="UP000294829">
    <property type="component" value="Unassembled WGS sequence"/>
</dbReference>
<dbReference type="PIRSF" id="PIRSF015283">
    <property type="entry name" value="Regulatory_RpfE"/>
    <property type="match status" value="1"/>
</dbReference>
<dbReference type="OrthoDB" id="5295974at2"/>